<sequence length="505" mass="54198">MVKWLSVIALSAWVVLVSGSGQEQPGCTITVQPGQSIQEAIDRAQEGAVICVSADNFPYTEHLTITKSLTLRGAGREKTFLTGKEIGDQPVIHIKGDRAIEVALEDFTESWRPGSEFLPELYGIYIQGQAKVTIRNMEIRRNSHGIVVRDTAQLELDNVYIHWNTWRGLLATHSAKVTIKNSLIADTWFGGGIMAVRSAQMTIINTTLSDNNRGLVVTDSARAALQESRFLNNRGCGLEVGTPEAQVIGPPQEFQGNGADLCGYAPMSLRKPLAPQTDKTELSVPGNYANLQEAIDAIAPGGTITIAPGAYEVGLALWKPVTLRGSGPEETLLKALANHGLVGSIIAGVAGIQLENLAITTEGGGTALSIFGQGRLNNVKIFNNGFDGLGIGGRAIVEVHNSMISNNGTWPECSMDWVVCNGIVLSDQAQLKLTDSVIRDNWDWGIVVSLKQCGFSYDAFTGSVTFEGTNIIEGNNRWGNQKGTGNPGNHPWNNPNVPDGQVCLP</sequence>
<dbReference type="SUPFAM" id="SSF51126">
    <property type="entry name" value="Pectin lyase-like"/>
    <property type="match status" value="2"/>
</dbReference>
<evidence type="ECO:0000256" key="1">
    <source>
        <dbReference type="ARBA" id="ARBA00022737"/>
    </source>
</evidence>
<reference evidence="4" key="2">
    <citation type="journal article" date="2012" name="PLoS ONE">
        <title>A Deeply Branching Thermophilic Bacterium with an Ancient Acetyl-CoA Pathway Dominates a Subsurface Ecosystem.</title>
        <authorList>
            <person name="Takami H."/>
            <person name="Noguchi H."/>
            <person name="Takaki Y."/>
            <person name="Uchiyama I."/>
            <person name="Toyoda A."/>
            <person name="Nishi S."/>
            <person name="Chee G.-J."/>
            <person name="Arai W."/>
            <person name="Nunoura T."/>
            <person name="Itoh T."/>
            <person name="Hattori M."/>
            <person name="Takai K."/>
        </authorList>
    </citation>
    <scope>NUCLEOTIDE SEQUENCE</scope>
</reference>
<reference evidence="4" key="1">
    <citation type="journal article" date="2005" name="Environ. Microbiol.">
        <title>Genetic and functional properties of uncultivated thermophilic crenarchaeotes from a subsurface gold mine as revealed by analysis of genome fragments.</title>
        <authorList>
            <person name="Nunoura T."/>
            <person name="Hirayama H."/>
            <person name="Takami H."/>
            <person name="Oida H."/>
            <person name="Nishi S."/>
            <person name="Shimamura S."/>
            <person name="Suzuki Y."/>
            <person name="Inagaki F."/>
            <person name="Takai K."/>
            <person name="Nealson K.H."/>
            <person name="Horikoshi K."/>
        </authorList>
    </citation>
    <scope>NUCLEOTIDE SEQUENCE</scope>
</reference>
<dbReference type="EMBL" id="AP011747">
    <property type="protein sequence ID" value="BAL56420.1"/>
    <property type="molecule type" value="Genomic_DNA"/>
</dbReference>
<keyword evidence="1" id="KW-0677">Repeat</keyword>
<dbReference type="InterPro" id="IPR039448">
    <property type="entry name" value="Beta_helix"/>
</dbReference>
<evidence type="ECO:0000256" key="2">
    <source>
        <dbReference type="SAM" id="MobiDB-lite"/>
    </source>
</evidence>
<dbReference type="InterPro" id="IPR012334">
    <property type="entry name" value="Pectin_lyas_fold"/>
</dbReference>
<dbReference type="SMART" id="SM00710">
    <property type="entry name" value="PbH1"/>
    <property type="match status" value="6"/>
</dbReference>
<feature type="domain" description="Right handed beta helix" evidence="3">
    <location>
        <begin position="346"/>
        <end position="450"/>
    </location>
</feature>
<organism evidence="4">
    <name type="scientific">uncultured Acetothermia bacterium</name>
    <dbReference type="NCBI Taxonomy" id="236499"/>
    <lineage>
        <taxon>Bacteria</taxon>
        <taxon>Candidatus Bipolaricaulota</taxon>
        <taxon>environmental samples</taxon>
    </lineage>
</organism>
<dbReference type="PANTHER" id="PTHR22990">
    <property type="entry name" value="F-BOX ONLY PROTEIN"/>
    <property type="match status" value="1"/>
</dbReference>
<dbReference type="InterPro" id="IPR051550">
    <property type="entry name" value="SCF-Subunits/Alg-Epimerases"/>
</dbReference>
<gene>
    <name evidence="4" type="ORF">HGMM_F37H05C13</name>
</gene>
<evidence type="ECO:0000313" key="4">
    <source>
        <dbReference type="EMBL" id="BAL56420.1"/>
    </source>
</evidence>
<proteinExistence type="predicted"/>
<name>H5SJT4_9BACT</name>
<feature type="region of interest" description="Disordered" evidence="2">
    <location>
        <begin position="476"/>
        <end position="505"/>
    </location>
</feature>
<dbReference type="PANTHER" id="PTHR22990:SF15">
    <property type="entry name" value="F-BOX ONLY PROTEIN 10"/>
    <property type="match status" value="1"/>
</dbReference>
<dbReference type="Pfam" id="PF13229">
    <property type="entry name" value="Beta_helix"/>
    <property type="match status" value="2"/>
</dbReference>
<dbReference type="InterPro" id="IPR006626">
    <property type="entry name" value="PbH1"/>
</dbReference>
<evidence type="ECO:0000259" key="3">
    <source>
        <dbReference type="Pfam" id="PF13229"/>
    </source>
</evidence>
<dbReference type="Gene3D" id="2.160.20.10">
    <property type="entry name" value="Single-stranded right-handed beta-helix, Pectin lyase-like"/>
    <property type="match status" value="3"/>
</dbReference>
<dbReference type="AlphaFoldDB" id="H5SJT4"/>
<feature type="compositionally biased region" description="Low complexity" evidence="2">
    <location>
        <begin position="483"/>
        <end position="496"/>
    </location>
</feature>
<feature type="domain" description="Right handed beta helix" evidence="3">
    <location>
        <begin position="123"/>
        <end position="240"/>
    </location>
</feature>
<accession>H5SJT4</accession>
<dbReference type="InterPro" id="IPR011050">
    <property type="entry name" value="Pectin_lyase_fold/virulence"/>
</dbReference>
<protein>
    <submittedName>
        <fullName evidence="4">Cell surface protein</fullName>
    </submittedName>
</protein>